<feature type="coiled-coil region" evidence="1">
    <location>
        <begin position="320"/>
        <end position="347"/>
    </location>
</feature>
<feature type="region of interest" description="Disordered" evidence="2">
    <location>
        <begin position="552"/>
        <end position="628"/>
    </location>
</feature>
<dbReference type="STRING" id="1043005.A0A074YYT1"/>
<protein>
    <recommendedName>
        <fullName evidence="3">DUF7603 domain-containing protein</fullName>
    </recommendedName>
</protein>
<dbReference type="EMBL" id="KL584750">
    <property type="protein sequence ID" value="KEQ99327.1"/>
    <property type="molecule type" value="Genomic_DNA"/>
</dbReference>
<feature type="domain" description="DUF7603" evidence="3">
    <location>
        <begin position="764"/>
        <end position="871"/>
    </location>
</feature>
<evidence type="ECO:0000256" key="1">
    <source>
        <dbReference type="SAM" id="Coils"/>
    </source>
</evidence>
<feature type="region of interest" description="Disordered" evidence="2">
    <location>
        <begin position="50"/>
        <end position="87"/>
    </location>
</feature>
<sequence length="1022" mass="114359">MEEVGWHSPEDANETQQSHGRSKLRESSLIEPVSAVPSFSSFKKRTSQIPIAIASSPGGKTPVPDKPSPRAGYFSYIPSPSQPHDAALRTRASSINQSLLLQETALTDVNATPRASEQQRQLPQAPVLPKDTSSPEHLPPVSSLALSPSGAQRRSIIDSRLPVPLRYDKTTAPGHHTNPSLSSQTSVPASPRRGRSSTMSAQMHAPAMTVQLDGIPRSFTDESNDSFPSSSSPRRSKSPGRKLGSFFGWKSSSPNLEAQSPATSFSDVSASPAHSRNTSHIDATPTNMGLSPPALDFHHHHAGSQSQYFELSNTHPLSTSSALNAHVEELERELQQVSSELAGSIRREMDLEDEIDRFRSEMPAGSSELGRRTSDYFSDSGTSSLRYPLGDSEAKIDELERLKRKAEQEKAQMQVDYAQKLADELKLRKNLEAQVQQLEEQLHHSRDGTPIEEGPKDERVRELEVFLDETRRRLSQERQSKDNFEDLFAALKDESEKHRNERDNLRDEVVPELKARVEGLEAEAAEIQSLRYENTGMQQQLQALRAEVQMLQEAQDSTNPDFNEDVFAPPRWPKAGLSRSNSLARPSSNGNLRRSNSLARSGSVRERSETRQRSDSSSGDRHKDIEDQRDALHQALKNLLRRYEGERREHAKTMRKLATDRDRARKETTGRTPFTREVNLVRYEIGELRKRADDALEQKWQCESNIGGVKMALDRAQQETQSMREYLNGRTISGSSRKSTFEGLGIEMTDDNVELGEEDRKTMIKVLRQSIALAETERDAALREAEEYRQKAYMLQQSDDAHMDTQDGLAHQLLEAATRMEQLASQVQEHLQANLQLRERLGQAVGKGEQSQSESTALIVGMQSRLKLMEDNVVAAQQLSELALVNHEEEAKQIDDANSPKLQRLNVNGKTAASSVQASPLFGVKSPKIGTSSGGMAENLFEASKTATLERRVKELEAALVEADSEMQSVVQRINSSQYEIAELQGERHIARTNRCTGMKHNDRCAVYRSRSQPRSRRHRRY</sequence>
<feature type="compositionally biased region" description="Polar residues" evidence="2">
    <location>
        <begin position="109"/>
        <end position="122"/>
    </location>
</feature>
<feature type="region of interest" description="Disordered" evidence="2">
    <location>
        <begin position="1"/>
        <end position="30"/>
    </location>
</feature>
<dbReference type="Pfam" id="PF24554">
    <property type="entry name" value="DUF7603"/>
    <property type="match status" value="1"/>
</dbReference>
<feature type="coiled-coil region" evidence="1">
    <location>
        <begin position="764"/>
        <end position="791"/>
    </location>
</feature>
<dbReference type="AlphaFoldDB" id="A0A074YYT1"/>
<evidence type="ECO:0000313" key="5">
    <source>
        <dbReference type="Proteomes" id="UP000030641"/>
    </source>
</evidence>
<feature type="compositionally biased region" description="Basic and acidic residues" evidence="2">
    <location>
        <begin position="1"/>
        <end position="10"/>
    </location>
</feature>
<feature type="coiled-coil region" evidence="1">
    <location>
        <begin position="946"/>
        <end position="973"/>
    </location>
</feature>
<dbReference type="HOGENOM" id="CLU_002590_0_0_1"/>
<organism evidence="4 5">
    <name type="scientific">Aureobasidium subglaciale (strain EXF-2481)</name>
    <name type="common">Aureobasidium pullulans var. subglaciale</name>
    <dbReference type="NCBI Taxonomy" id="1043005"/>
    <lineage>
        <taxon>Eukaryota</taxon>
        <taxon>Fungi</taxon>
        <taxon>Dikarya</taxon>
        <taxon>Ascomycota</taxon>
        <taxon>Pezizomycotina</taxon>
        <taxon>Dothideomycetes</taxon>
        <taxon>Dothideomycetidae</taxon>
        <taxon>Dothideales</taxon>
        <taxon>Saccotheciaceae</taxon>
        <taxon>Aureobasidium</taxon>
    </lineage>
</organism>
<feature type="compositionally biased region" description="Basic and acidic residues" evidence="2">
    <location>
        <begin position="603"/>
        <end position="628"/>
    </location>
</feature>
<reference evidence="4 5" key="1">
    <citation type="journal article" date="2014" name="BMC Genomics">
        <title>Genome sequencing of four Aureobasidium pullulans varieties: biotechnological potential, stress tolerance, and description of new species.</title>
        <authorList>
            <person name="Gostin Ar C."/>
            <person name="Ohm R.A."/>
            <person name="Kogej T."/>
            <person name="Sonjak S."/>
            <person name="Turk M."/>
            <person name="Zajc J."/>
            <person name="Zalar P."/>
            <person name="Grube M."/>
            <person name="Sun H."/>
            <person name="Han J."/>
            <person name="Sharma A."/>
            <person name="Chiniquy J."/>
            <person name="Ngan C.Y."/>
            <person name="Lipzen A."/>
            <person name="Barry K."/>
            <person name="Grigoriev I.V."/>
            <person name="Gunde-Cimerman N."/>
        </authorList>
    </citation>
    <scope>NUCLEOTIDE SEQUENCE [LARGE SCALE GENOMIC DNA]</scope>
    <source>
        <strain evidence="4 5">EXF-2481</strain>
    </source>
</reference>
<dbReference type="Proteomes" id="UP000030641">
    <property type="component" value="Unassembled WGS sequence"/>
</dbReference>
<feature type="region of interest" description="Disordered" evidence="2">
    <location>
        <begin position="109"/>
        <end position="301"/>
    </location>
</feature>
<feature type="region of interest" description="Disordered" evidence="2">
    <location>
        <begin position="642"/>
        <end position="668"/>
    </location>
</feature>
<dbReference type="InParanoid" id="A0A074YYT1"/>
<feature type="compositionally biased region" description="Polar residues" evidence="2">
    <location>
        <begin position="177"/>
        <end position="188"/>
    </location>
</feature>
<dbReference type="OrthoDB" id="5395440at2759"/>
<keyword evidence="5" id="KW-1185">Reference proteome</keyword>
<feature type="compositionally biased region" description="Polar residues" evidence="2">
    <location>
        <begin position="552"/>
        <end position="561"/>
    </location>
</feature>
<feature type="compositionally biased region" description="Polar residues" evidence="2">
    <location>
        <begin position="250"/>
        <end position="289"/>
    </location>
</feature>
<dbReference type="InterPro" id="IPR056023">
    <property type="entry name" value="DUF7603"/>
</dbReference>
<gene>
    <name evidence="4" type="ORF">AUEXF2481DRAFT_35229</name>
</gene>
<proteinExistence type="predicted"/>
<evidence type="ECO:0000259" key="3">
    <source>
        <dbReference type="Pfam" id="PF24554"/>
    </source>
</evidence>
<feature type="compositionally biased region" description="Polar residues" evidence="2">
    <location>
        <begin position="375"/>
        <end position="384"/>
    </location>
</feature>
<feature type="compositionally biased region" description="Low complexity" evidence="2">
    <location>
        <begin position="139"/>
        <end position="149"/>
    </location>
</feature>
<accession>A0A074YYT1</accession>
<keyword evidence="1" id="KW-0175">Coiled coil</keyword>
<feature type="region of interest" description="Disordered" evidence="2">
    <location>
        <begin position="363"/>
        <end position="384"/>
    </location>
</feature>
<dbReference type="RefSeq" id="XP_013348090.1">
    <property type="nucleotide sequence ID" value="XM_013492636.1"/>
</dbReference>
<name>A0A074YYT1_AURSE</name>
<evidence type="ECO:0000256" key="2">
    <source>
        <dbReference type="SAM" id="MobiDB-lite"/>
    </source>
</evidence>
<evidence type="ECO:0000313" key="4">
    <source>
        <dbReference type="EMBL" id="KEQ99327.1"/>
    </source>
</evidence>
<dbReference type="GeneID" id="25365265"/>
<dbReference type="OMA" id="DQKWQCE"/>
<feature type="compositionally biased region" description="Low complexity" evidence="2">
    <location>
        <begin position="587"/>
        <end position="602"/>
    </location>
</feature>